<keyword evidence="2" id="KW-1185">Reference proteome</keyword>
<comment type="caution">
    <text evidence="1">The sequence shown here is derived from an EMBL/GenBank/DDBJ whole genome shotgun (WGS) entry which is preliminary data.</text>
</comment>
<name>A0A177MYK8_9GAMM</name>
<dbReference type="EMBL" id="LUUI01000150">
    <property type="protein sequence ID" value="OAI10732.1"/>
    <property type="molecule type" value="Genomic_DNA"/>
</dbReference>
<accession>A0A177MYK8</accession>
<dbReference type="AlphaFoldDB" id="A0A177MYK8"/>
<evidence type="ECO:0000313" key="2">
    <source>
        <dbReference type="Proteomes" id="UP000078476"/>
    </source>
</evidence>
<reference evidence="1 2" key="1">
    <citation type="submission" date="2016-03" db="EMBL/GenBank/DDBJ databases">
        <authorList>
            <person name="Ploux O."/>
        </authorList>
    </citation>
    <scope>NUCLEOTIDE SEQUENCE [LARGE SCALE GENOMIC DNA]</scope>
    <source>
        <strain evidence="1 2">R-45370</strain>
    </source>
</reference>
<proteinExistence type="predicted"/>
<gene>
    <name evidence="1" type="ORF">A1359_15850</name>
</gene>
<dbReference type="Proteomes" id="UP000078476">
    <property type="component" value="Unassembled WGS sequence"/>
</dbReference>
<protein>
    <submittedName>
        <fullName evidence="1">Uncharacterized protein</fullName>
    </submittedName>
</protein>
<dbReference type="STRING" id="980561.A1359_15850"/>
<sequence length="59" mass="6541">MRCKYAATAPGQAELFDFADNGLPVQNRALMKTVDHINLRFPKALLLLRPTSIKSGNPE</sequence>
<evidence type="ECO:0000313" key="1">
    <source>
        <dbReference type="EMBL" id="OAI10732.1"/>
    </source>
</evidence>
<organism evidence="1 2">
    <name type="scientific">Methylomonas lenta</name>
    <dbReference type="NCBI Taxonomy" id="980561"/>
    <lineage>
        <taxon>Bacteria</taxon>
        <taxon>Pseudomonadati</taxon>
        <taxon>Pseudomonadota</taxon>
        <taxon>Gammaproteobacteria</taxon>
        <taxon>Methylococcales</taxon>
        <taxon>Methylococcaceae</taxon>
        <taxon>Methylomonas</taxon>
    </lineage>
</organism>